<protein>
    <submittedName>
        <fullName evidence="2">Ribosomal protein S18 acetylase RimI-like enzyme</fullName>
    </submittedName>
</protein>
<dbReference type="OrthoDB" id="9800797at2"/>
<dbReference type="AlphaFoldDB" id="A0A315XZ61"/>
<dbReference type="GO" id="GO:0016747">
    <property type="term" value="F:acyltransferase activity, transferring groups other than amino-acyl groups"/>
    <property type="evidence" value="ECO:0007669"/>
    <property type="project" value="InterPro"/>
</dbReference>
<evidence type="ECO:0000313" key="2">
    <source>
        <dbReference type="EMBL" id="PWJ13024.1"/>
    </source>
</evidence>
<dbReference type="InterPro" id="IPR000182">
    <property type="entry name" value="GNAT_dom"/>
</dbReference>
<dbReference type="Gene3D" id="3.40.630.30">
    <property type="match status" value="1"/>
</dbReference>
<dbReference type="GO" id="GO:0005840">
    <property type="term" value="C:ribosome"/>
    <property type="evidence" value="ECO:0007669"/>
    <property type="project" value="UniProtKB-KW"/>
</dbReference>
<dbReference type="InterPro" id="IPR016181">
    <property type="entry name" value="Acyl_CoA_acyltransferase"/>
</dbReference>
<dbReference type="PANTHER" id="PTHR43451">
    <property type="entry name" value="ACETYLTRANSFERASE (GNAT) FAMILY PROTEIN"/>
    <property type="match status" value="1"/>
</dbReference>
<dbReference type="RefSeq" id="WP_109726310.1">
    <property type="nucleotide sequence ID" value="NZ_QGDI01000005.1"/>
</dbReference>
<dbReference type="CDD" id="cd04301">
    <property type="entry name" value="NAT_SF"/>
    <property type="match status" value="1"/>
</dbReference>
<gene>
    <name evidence="2" type="ORF">IE37_01523</name>
</gene>
<dbReference type="SUPFAM" id="SSF55729">
    <property type="entry name" value="Acyl-CoA N-acyltransferases (Nat)"/>
    <property type="match status" value="1"/>
</dbReference>
<sequence length="151" mass="17152">MVIRRAERTDLETVKRIVHETIRAVYPHYYPKGAVEFFIAHHSPENIMKDISAGSVYILYDGGVPAGTVTAAENELNRLFVLPEYQGRGYGGKLLAFAEERIAERYDNIVLSASLPAKPIYMKKGYIFKDYNSIECSGGDYLCYDEMEKKL</sequence>
<evidence type="ECO:0000259" key="1">
    <source>
        <dbReference type="PROSITE" id="PS51186"/>
    </source>
</evidence>
<dbReference type="Proteomes" id="UP000245720">
    <property type="component" value="Unassembled WGS sequence"/>
</dbReference>
<dbReference type="EMBL" id="QGDI01000005">
    <property type="protein sequence ID" value="PWJ13024.1"/>
    <property type="molecule type" value="Genomic_DNA"/>
</dbReference>
<feature type="domain" description="N-acetyltransferase" evidence="1">
    <location>
        <begin position="1"/>
        <end position="151"/>
    </location>
</feature>
<name>A0A315XZ61_RUMFL</name>
<dbReference type="PROSITE" id="PS51186">
    <property type="entry name" value="GNAT"/>
    <property type="match status" value="1"/>
</dbReference>
<evidence type="ECO:0000313" key="3">
    <source>
        <dbReference type="Proteomes" id="UP000245720"/>
    </source>
</evidence>
<keyword evidence="2" id="KW-0687">Ribonucleoprotein</keyword>
<comment type="caution">
    <text evidence="2">The sequence shown here is derived from an EMBL/GenBank/DDBJ whole genome shotgun (WGS) entry which is preliminary data.</text>
</comment>
<dbReference type="PANTHER" id="PTHR43451:SF1">
    <property type="entry name" value="ACETYLTRANSFERASE"/>
    <property type="match status" value="1"/>
</dbReference>
<dbReference type="InterPro" id="IPR052564">
    <property type="entry name" value="N-acetyltrans/Recomb-assoc"/>
</dbReference>
<dbReference type="Pfam" id="PF13673">
    <property type="entry name" value="Acetyltransf_10"/>
    <property type="match status" value="1"/>
</dbReference>
<proteinExistence type="predicted"/>
<organism evidence="2 3">
    <name type="scientific">Ruminococcus flavefaciens</name>
    <dbReference type="NCBI Taxonomy" id="1265"/>
    <lineage>
        <taxon>Bacteria</taxon>
        <taxon>Bacillati</taxon>
        <taxon>Bacillota</taxon>
        <taxon>Clostridia</taxon>
        <taxon>Eubacteriales</taxon>
        <taxon>Oscillospiraceae</taxon>
        <taxon>Ruminococcus</taxon>
    </lineage>
</organism>
<keyword evidence="2" id="KW-0689">Ribosomal protein</keyword>
<accession>A0A315XZ61</accession>
<reference evidence="2 3" key="1">
    <citation type="submission" date="2018-05" db="EMBL/GenBank/DDBJ databases">
        <title>The Hungate 1000. A catalogue of reference genomes from the rumen microbiome.</title>
        <authorList>
            <person name="Kelly W."/>
        </authorList>
    </citation>
    <scope>NUCLEOTIDE SEQUENCE [LARGE SCALE GENOMIC DNA]</scope>
    <source>
        <strain evidence="2 3">SAb67</strain>
    </source>
</reference>